<protein>
    <recommendedName>
        <fullName evidence="8">Protein xylosyltransferase</fullName>
    </recommendedName>
</protein>
<dbReference type="Proteomes" id="UP001515480">
    <property type="component" value="Unassembled WGS sequence"/>
</dbReference>
<keyword evidence="2" id="KW-0328">Glycosyltransferase</keyword>
<comment type="caution">
    <text evidence="6">The sequence shown here is derived from an EMBL/GenBank/DDBJ whole genome shotgun (WGS) entry which is preliminary data.</text>
</comment>
<dbReference type="AlphaFoldDB" id="A0AB34IBQ7"/>
<evidence type="ECO:0000256" key="1">
    <source>
        <dbReference type="ARBA" id="ARBA00004606"/>
    </source>
</evidence>
<keyword evidence="4" id="KW-0472">Membrane</keyword>
<evidence type="ECO:0000256" key="4">
    <source>
        <dbReference type="ARBA" id="ARBA00023136"/>
    </source>
</evidence>
<evidence type="ECO:0000256" key="5">
    <source>
        <dbReference type="ARBA" id="ARBA00023180"/>
    </source>
</evidence>
<dbReference type="GO" id="GO:0016757">
    <property type="term" value="F:glycosyltransferase activity"/>
    <property type="evidence" value="ECO:0007669"/>
    <property type="project" value="UniProtKB-KW"/>
</dbReference>
<accession>A0AB34IBQ7</accession>
<dbReference type="EMBL" id="JBGBPQ010000030">
    <property type="protein sequence ID" value="KAL1495922.1"/>
    <property type="molecule type" value="Genomic_DNA"/>
</dbReference>
<evidence type="ECO:0000256" key="3">
    <source>
        <dbReference type="ARBA" id="ARBA00022679"/>
    </source>
</evidence>
<evidence type="ECO:0000313" key="7">
    <source>
        <dbReference type="Proteomes" id="UP001515480"/>
    </source>
</evidence>
<reference evidence="6 7" key="1">
    <citation type="journal article" date="2024" name="Science">
        <title>Giant polyketide synthase enzymes in the biosynthesis of giant marine polyether toxins.</title>
        <authorList>
            <person name="Fallon T.R."/>
            <person name="Shende V.V."/>
            <person name="Wierzbicki I.H."/>
            <person name="Pendleton A.L."/>
            <person name="Watervoot N.F."/>
            <person name="Auber R.P."/>
            <person name="Gonzalez D.J."/>
            <person name="Wisecaver J.H."/>
            <person name="Moore B.S."/>
        </authorList>
    </citation>
    <scope>NUCLEOTIDE SEQUENCE [LARGE SCALE GENOMIC DNA]</scope>
    <source>
        <strain evidence="6 7">12B1</strain>
    </source>
</reference>
<proteinExistence type="predicted"/>
<dbReference type="PANTHER" id="PTHR31042:SF150">
    <property type="entry name" value="OS06G0661900 PROTEIN"/>
    <property type="match status" value="1"/>
</dbReference>
<dbReference type="InterPro" id="IPR003406">
    <property type="entry name" value="Glyco_trans_14"/>
</dbReference>
<evidence type="ECO:0008006" key="8">
    <source>
        <dbReference type="Google" id="ProtNLM"/>
    </source>
</evidence>
<dbReference type="PANTHER" id="PTHR31042">
    <property type="entry name" value="CORE-2/I-BRANCHING BETA-1,6-N-ACETYLGLUCOSAMINYLTRANSFERASE FAMILY PROTEIN-RELATED"/>
    <property type="match status" value="1"/>
</dbReference>
<keyword evidence="3" id="KW-0808">Transferase</keyword>
<name>A0AB34IBQ7_PRYPA</name>
<evidence type="ECO:0000313" key="6">
    <source>
        <dbReference type="EMBL" id="KAL1495922.1"/>
    </source>
</evidence>
<dbReference type="Pfam" id="PF02485">
    <property type="entry name" value="Branch"/>
    <property type="match status" value="1"/>
</dbReference>
<keyword evidence="5" id="KW-0325">Glycoprotein</keyword>
<keyword evidence="7" id="KW-1185">Reference proteome</keyword>
<dbReference type="GO" id="GO:0016020">
    <property type="term" value="C:membrane"/>
    <property type="evidence" value="ECO:0007669"/>
    <property type="project" value="UniProtKB-SubCell"/>
</dbReference>
<organism evidence="6 7">
    <name type="scientific">Prymnesium parvum</name>
    <name type="common">Toxic golden alga</name>
    <dbReference type="NCBI Taxonomy" id="97485"/>
    <lineage>
        <taxon>Eukaryota</taxon>
        <taxon>Haptista</taxon>
        <taxon>Haptophyta</taxon>
        <taxon>Prymnesiophyceae</taxon>
        <taxon>Prymnesiales</taxon>
        <taxon>Prymnesiaceae</taxon>
        <taxon>Prymnesium</taxon>
    </lineage>
</organism>
<dbReference type="InterPro" id="IPR044174">
    <property type="entry name" value="BC10-like"/>
</dbReference>
<comment type="subcellular location">
    <subcellularLocation>
        <location evidence="1">Membrane</location>
        <topology evidence="1">Single-pass type II membrane protein</topology>
    </subcellularLocation>
</comment>
<evidence type="ECO:0000256" key="2">
    <source>
        <dbReference type="ARBA" id="ARBA00022676"/>
    </source>
</evidence>
<sequence length="312" mass="35252">MRASVLALLPLAYRGVDGSVAYLFTLRRERHPLPNVWSTYFEGCPKQSFSVHTHVEMNSTHVTKPNVGQLPTRFSAGRIGTSIHVERFQYSMVKVRYLLLHAAFQVGNPEWFIFLSDSCAPLVSCRSAHAYLNAHKGRSFLGPDGTEPSGADQMATAERAKYAEAFHRVCPKCATVGVEPQHYLHTAGWFGVWREHAQLLLDKEREHDEAMRDWVGVRDLPGIPDETHWGTLFTRYQLPMWGRLLTFMLRGSAKGGHPRIFQSQDIGLVENETAKEAAKDGEKLKYLFARKFATTHEVDIKLRTRIAAGNGF</sequence>
<gene>
    <name evidence="6" type="ORF">AB1Y20_014564</name>
</gene>